<feature type="region of interest" description="Disordered" evidence="1">
    <location>
        <begin position="1"/>
        <end position="26"/>
    </location>
</feature>
<sequence>MSDHLVNKHSSSQRNQKNLPTPSPFLSTDTTYQRLQNILDSLSSGIDSLVTGFCSVCLQFIDDFQKTQHKHEEPFILTEEDLFDSGSSNPLFLGDYSYDDIDENLQKYQIKRGLSERGYNNIVIDMDTTDYWVHKLCISDKSLSLGDNKKNPNVIVDSRDYTNSENENILLSLPQNDQFLIDLFIRKKEFSFSDFKSYQLMRRIETYYENKINGGNNETSYSNNQIKRIHYIDGEGATQVYMFFEKELTGTYLLSSIEWICMQDPRRNFSKDHPQFPGQNYPGLRVGRRVGNMLIELEASKGRDGLSNAPEYFHNAFMYHTQNFRFLNPAYQAYFDCLCDSLSEDLKIHGLSAVSWAFQNGHVKNTNGDIEVWNPEDQIYPTSSKLQLYFSSSGYQCIYKAFRKRGYHVSIDWSDAKEIWKYSLKDFSTSNAKYSLTSSL</sequence>
<dbReference type="OrthoDB" id="31616at2759"/>
<reference evidence="2" key="1">
    <citation type="submission" date="2021-06" db="EMBL/GenBank/DDBJ databases">
        <authorList>
            <person name="Kallberg Y."/>
            <person name="Tangrot J."/>
            <person name="Rosling A."/>
        </authorList>
    </citation>
    <scope>NUCLEOTIDE SEQUENCE</scope>
    <source>
        <strain evidence="2">CL551</strain>
    </source>
</reference>
<feature type="compositionally biased region" description="Polar residues" evidence="1">
    <location>
        <begin position="8"/>
        <end position="26"/>
    </location>
</feature>
<evidence type="ECO:0000313" key="2">
    <source>
        <dbReference type="EMBL" id="CAG8522832.1"/>
    </source>
</evidence>
<accession>A0A9N9A9U6</accession>
<name>A0A9N9A9U6_9GLOM</name>
<dbReference type="AlphaFoldDB" id="A0A9N9A9U6"/>
<dbReference type="EMBL" id="CAJVPV010002293">
    <property type="protein sequence ID" value="CAG8522832.1"/>
    <property type="molecule type" value="Genomic_DNA"/>
</dbReference>
<evidence type="ECO:0000313" key="3">
    <source>
        <dbReference type="Proteomes" id="UP000789342"/>
    </source>
</evidence>
<comment type="caution">
    <text evidence="2">The sequence shown here is derived from an EMBL/GenBank/DDBJ whole genome shotgun (WGS) entry which is preliminary data.</text>
</comment>
<gene>
    <name evidence="2" type="ORF">AMORRO_LOCUS4291</name>
</gene>
<protein>
    <submittedName>
        <fullName evidence="2">1137_t:CDS:1</fullName>
    </submittedName>
</protein>
<organism evidence="2 3">
    <name type="scientific">Acaulospora morrowiae</name>
    <dbReference type="NCBI Taxonomy" id="94023"/>
    <lineage>
        <taxon>Eukaryota</taxon>
        <taxon>Fungi</taxon>
        <taxon>Fungi incertae sedis</taxon>
        <taxon>Mucoromycota</taxon>
        <taxon>Glomeromycotina</taxon>
        <taxon>Glomeromycetes</taxon>
        <taxon>Diversisporales</taxon>
        <taxon>Acaulosporaceae</taxon>
        <taxon>Acaulospora</taxon>
    </lineage>
</organism>
<proteinExistence type="predicted"/>
<evidence type="ECO:0000256" key="1">
    <source>
        <dbReference type="SAM" id="MobiDB-lite"/>
    </source>
</evidence>
<dbReference type="Proteomes" id="UP000789342">
    <property type="component" value="Unassembled WGS sequence"/>
</dbReference>
<keyword evidence="3" id="KW-1185">Reference proteome</keyword>